<evidence type="ECO:0000313" key="3">
    <source>
        <dbReference type="Proteomes" id="UP000294003"/>
    </source>
</evidence>
<sequence length="250" mass="25453">MPVTVFTNSPIAAKPSGATPQTAAPAGSSPEGAAPLTTTTASSASSTGPYPPAQPGAAPSLPTPTATTQAYTPQPTSTSSAKSGGPPPPQPGAVPVPPGAARSTVPPPPKVGEKYQPPPPQQGSSPSATTPYPPQMSIPAPTVPYPAQQQGTSTAAGPSFTHNDRQAPTTTTFAGHGRQNLQRPPGYHQNANASELDRYQNAAIQHNNHAGGEGQQSEGGVWDVAKKWAQATGEKLAAAENEVWKRINKE</sequence>
<keyword evidence="3" id="KW-1185">Reference proteome</keyword>
<feature type="compositionally biased region" description="Polar residues" evidence="1">
    <location>
        <begin position="147"/>
        <end position="156"/>
    </location>
</feature>
<proteinExistence type="predicted"/>
<dbReference type="EMBL" id="QJNS01000406">
    <property type="protein sequence ID" value="RYO78126.1"/>
    <property type="molecule type" value="Genomic_DNA"/>
</dbReference>
<name>A0ABY0GUX7_9PEZI</name>
<dbReference type="Proteomes" id="UP000294003">
    <property type="component" value="Unassembled WGS sequence"/>
</dbReference>
<protein>
    <submittedName>
        <fullName evidence="2">Uncharacterized protein</fullName>
    </submittedName>
</protein>
<feature type="region of interest" description="Disordered" evidence="1">
    <location>
        <begin position="1"/>
        <end position="219"/>
    </location>
</feature>
<evidence type="ECO:0000256" key="1">
    <source>
        <dbReference type="SAM" id="MobiDB-lite"/>
    </source>
</evidence>
<comment type="caution">
    <text evidence="2">The sequence shown here is derived from an EMBL/GenBank/DDBJ whole genome shotgun (WGS) entry which is preliminary data.</text>
</comment>
<gene>
    <name evidence="2" type="ORF">DL762_008863</name>
</gene>
<feature type="compositionally biased region" description="Low complexity" evidence="1">
    <location>
        <begin position="55"/>
        <end position="84"/>
    </location>
</feature>
<feature type="compositionally biased region" description="Pro residues" evidence="1">
    <location>
        <begin position="85"/>
        <end position="98"/>
    </location>
</feature>
<evidence type="ECO:0000313" key="2">
    <source>
        <dbReference type="EMBL" id="RYO78126.1"/>
    </source>
</evidence>
<feature type="compositionally biased region" description="Pro residues" evidence="1">
    <location>
        <begin position="131"/>
        <end position="144"/>
    </location>
</feature>
<feature type="compositionally biased region" description="Polar residues" evidence="1">
    <location>
        <begin position="1"/>
        <end position="10"/>
    </location>
</feature>
<accession>A0ABY0GUX7</accession>
<organism evidence="2 3">
    <name type="scientific">Monosporascus cannonballus</name>
    <dbReference type="NCBI Taxonomy" id="155416"/>
    <lineage>
        <taxon>Eukaryota</taxon>
        <taxon>Fungi</taxon>
        <taxon>Dikarya</taxon>
        <taxon>Ascomycota</taxon>
        <taxon>Pezizomycotina</taxon>
        <taxon>Sordariomycetes</taxon>
        <taxon>Xylariomycetidae</taxon>
        <taxon>Xylariales</taxon>
        <taxon>Xylariales incertae sedis</taxon>
        <taxon>Monosporascus</taxon>
    </lineage>
</organism>
<feature type="compositionally biased region" description="Pro residues" evidence="1">
    <location>
        <begin position="105"/>
        <end position="121"/>
    </location>
</feature>
<feature type="compositionally biased region" description="Low complexity" evidence="1">
    <location>
        <begin position="23"/>
        <end position="48"/>
    </location>
</feature>
<reference evidence="2 3" key="1">
    <citation type="submission" date="2018-06" db="EMBL/GenBank/DDBJ databases">
        <title>Complete Genomes of Monosporascus.</title>
        <authorList>
            <person name="Robinson A.J."/>
            <person name="Natvig D.O."/>
        </authorList>
    </citation>
    <scope>NUCLEOTIDE SEQUENCE [LARGE SCALE GENOMIC DNA]</scope>
    <source>
        <strain evidence="2 3">CBS 609.92</strain>
    </source>
</reference>